<proteinExistence type="predicted"/>
<name>A0AAD2H9T5_9AGAR</name>
<organism evidence="1 2">
    <name type="scientific">Mycena citricolor</name>
    <dbReference type="NCBI Taxonomy" id="2018698"/>
    <lineage>
        <taxon>Eukaryota</taxon>
        <taxon>Fungi</taxon>
        <taxon>Dikarya</taxon>
        <taxon>Basidiomycota</taxon>
        <taxon>Agaricomycotina</taxon>
        <taxon>Agaricomycetes</taxon>
        <taxon>Agaricomycetidae</taxon>
        <taxon>Agaricales</taxon>
        <taxon>Marasmiineae</taxon>
        <taxon>Mycenaceae</taxon>
        <taxon>Mycena</taxon>
    </lineage>
</organism>
<gene>
    <name evidence="1" type="ORF">MYCIT1_LOCUS14243</name>
</gene>
<feature type="non-terminal residue" evidence="1">
    <location>
        <position position="1"/>
    </location>
</feature>
<comment type="caution">
    <text evidence="1">The sequence shown here is derived from an EMBL/GenBank/DDBJ whole genome shotgun (WGS) entry which is preliminary data.</text>
</comment>
<dbReference type="AlphaFoldDB" id="A0AAD2H9T5"/>
<evidence type="ECO:0000313" key="1">
    <source>
        <dbReference type="EMBL" id="CAK5270092.1"/>
    </source>
</evidence>
<dbReference type="Proteomes" id="UP001295794">
    <property type="component" value="Unassembled WGS sequence"/>
</dbReference>
<reference evidence="1" key="1">
    <citation type="submission" date="2023-11" db="EMBL/GenBank/DDBJ databases">
        <authorList>
            <person name="De Vega J J."/>
            <person name="De Vega J J."/>
        </authorList>
    </citation>
    <scope>NUCLEOTIDE SEQUENCE</scope>
</reference>
<keyword evidence="2" id="KW-1185">Reference proteome</keyword>
<protein>
    <submittedName>
        <fullName evidence="1">Uncharacterized protein</fullName>
    </submittedName>
</protein>
<evidence type="ECO:0000313" key="2">
    <source>
        <dbReference type="Proteomes" id="UP001295794"/>
    </source>
</evidence>
<dbReference type="EMBL" id="CAVNYO010000158">
    <property type="protein sequence ID" value="CAK5270092.1"/>
    <property type="molecule type" value="Genomic_DNA"/>
</dbReference>
<sequence length="503" mass="58360">LLGGEDLFKRIGEGGKVFSAWCLDHDRLGKDFGNDRHRHRLGPPDLLVLNKDSLRPHHRLGDGDFSCRNNRRLGHRNDGSDLRSSRFDSWEHWSRDLSHDDAALSIARGGDQRHAARASLSGDSEGGLEDWFYFHERPRLFALHRREGHFVLWVRCENSGRLLLRHEDDGWSWSWLWDRRKNFSGCDEFLCRHHRDWNDDGGLRRDDDWFRRRHDSLYGFHNFLFCIEGRCKRSARWTRRQRDRRHHVRRPVLEIKVVDGRNERRRRDDLDRLLYLDLLADELHRPAPLLLVALESIRADTRLEPRALLHEEREEQRPDLQHVPARRQDPLGRLRIRTEHLQRTLECPVGRQRVGLGARVRENHVRLVGLRQTHVRGDLHALLVERRGQEVRHDRAWVDRGEIGHARGAVVVDDLRLGHVGAPPEAAGEVGVHCVGVESDCAAVCWALVSVGSIAISVIVCRPVLVTHSCIKPRTCPNSCRIRPRSSCVVCAESETHPRFRVG</sequence>
<accession>A0AAD2H9T5</accession>